<dbReference type="AlphaFoldDB" id="A0A845LY73"/>
<dbReference type="RefSeq" id="WP_161350855.1">
    <property type="nucleotide sequence ID" value="NZ_WTUX01000011.1"/>
</dbReference>
<organism evidence="1 2">
    <name type="scientific">Maritimibacter harenae</name>
    <dbReference type="NCBI Taxonomy" id="2606218"/>
    <lineage>
        <taxon>Bacteria</taxon>
        <taxon>Pseudomonadati</taxon>
        <taxon>Pseudomonadota</taxon>
        <taxon>Alphaproteobacteria</taxon>
        <taxon>Rhodobacterales</taxon>
        <taxon>Roseobacteraceae</taxon>
        <taxon>Maritimibacter</taxon>
    </lineage>
</organism>
<dbReference type="EMBL" id="WTUX01000011">
    <property type="protein sequence ID" value="MZR12725.1"/>
    <property type="molecule type" value="Genomic_DNA"/>
</dbReference>
<sequence length="262" mass="27992">MADANTGAAATIAGAGSEGTNRMIQTWLGGRRRRGASLEFGVARRARNAVAALSLAVGATVFSAPAAQAAPVCDVVRAEVFHKSFHAGSFPKGTFNNDQAGLVLACDQVYTITPSLRLLAGYGAMTFRNSHYDRSFGAGVDFELQYRPEFLGNFGVFLGGDAGFMTGYQGHVPQAWLWGPFRAAGMMRVGALWDIPDTNISAHTAFRFIPSPFGASFGTVSVGMTYQFEAAEITPLVRRPLFSSKSGPIPANMANRYANTRF</sequence>
<reference evidence="1 2" key="1">
    <citation type="submission" date="2019-12" db="EMBL/GenBank/DDBJ databases">
        <title>Maritimibacter sp. nov. sp. isolated from sea sand.</title>
        <authorList>
            <person name="Kim J."/>
            <person name="Jeong S.E."/>
            <person name="Jung H.S."/>
            <person name="Jeon C.O."/>
        </authorList>
    </citation>
    <scope>NUCLEOTIDE SEQUENCE [LARGE SCALE GENOMIC DNA]</scope>
    <source>
        <strain evidence="1 2">DP07</strain>
    </source>
</reference>
<evidence type="ECO:0000313" key="1">
    <source>
        <dbReference type="EMBL" id="MZR12725.1"/>
    </source>
</evidence>
<comment type="caution">
    <text evidence="1">The sequence shown here is derived from an EMBL/GenBank/DDBJ whole genome shotgun (WGS) entry which is preliminary data.</text>
</comment>
<accession>A0A845LY73</accession>
<protein>
    <submittedName>
        <fullName evidence="1">Uncharacterized protein</fullName>
    </submittedName>
</protein>
<keyword evidence="2" id="KW-1185">Reference proteome</keyword>
<gene>
    <name evidence="1" type="ORF">GQE99_06795</name>
</gene>
<name>A0A845LY73_9RHOB</name>
<evidence type="ECO:0000313" key="2">
    <source>
        <dbReference type="Proteomes" id="UP000467322"/>
    </source>
</evidence>
<dbReference type="Proteomes" id="UP000467322">
    <property type="component" value="Unassembled WGS sequence"/>
</dbReference>
<proteinExistence type="predicted"/>